<evidence type="ECO:0000256" key="4">
    <source>
        <dbReference type="PIRSR" id="PIRSR606225-1"/>
    </source>
</evidence>
<comment type="function">
    <text evidence="6">Responsible for synthesis of pseudouridine from uracil.</text>
</comment>
<dbReference type="PROSITE" id="PS01129">
    <property type="entry name" value="PSI_RLU"/>
    <property type="match status" value="1"/>
</dbReference>
<dbReference type="PANTHER" id="PTHR21600">
    <property type="entry name" value="MITOCHONDRIAL RNA PSEUDOURIDINE SYNTHASE"/>
    <property type="match status" value="1"/>
</dbReference>
<dbReference type="InterPro" id="IPR006225">
    <property type="entry name" value="PsdUridine_synth_RluC/D"/>
</dbReference>
<name>A0A6C0U7T1_9GAMM</name>
<reference evidence="8 9" key="1">
    <citation type="submission" date="2020-02" db="EMBL/GenBank/DDBJ databases">
        <title>Genome sequencing for Kineobactrum sp. M2.</title>
        <authorList>
            <person name="Park S.-J."/>
        </authorList>
    </citation>
    <scope>NUCLEOTIDE SEQUENCE [LARGE SCALE GENOMIC DNA]</scope>
    <source>
        <strain evidence="8 9">M2</strain>
    </source>
</reference>
<dbReference type="InterPro" id="IPR006145">
    <property type="entry name" value="PsdUridine_synth_RsuA/RluA"/>
</dbReference>
<dbReference type="AlphaFoldDB" id="A0A6C0U7T1"/>
<dbReference type="GO" id="GO:0160141">
    <property type="term" value="F:23S rRNA pseudouridine(955/2504/2580) synthase activity"/>
    <property type="evidence" value="ECO:0007669"/>
    <property type="project" value="UniProtKB-EC"/>
</dbReference>
<evidence type="ECO:0000256" key="6">
    <source>
        <dbReference type="RuleBase" id="RU362028"/>
    </source>
</evidence>
<dbReference type="GO" id="GO:0003723">
    <property type="term" value="F:RNA binding"/>
    <property type="evidence" value="ECO:0007669"/>
    <property type="project" value="UniProtKB-KW"/>
</dbReference>
<organism evidence="8 9">
    <name type="scientific">Kineobactrum salinum</name>
    <dbReference type="NCBI Taxonomy" id="2708301"/>
    <lineage>
        <taxon>Bacteria</taxon>
        <taxon>Pseudomonadati</taxon>
        <taxon>Pseudomonadota</taxon>
        <taxon>Gammaproteobacteria</taxon>
        <taxon>Cellvibrionales</taxon>
        <taxon>Halieaceae</taxon>
        <taxon>Kineobactrum</taxon>
    </lineage>
</organism>
<dbReference type="NCBIfam" id="NF008249">
    <property type="entry name" value="PRK11025.1"/>
    <property type="match status" value="1"/>
</dbReference>
<dbReference type="InterPro" id="IPR020103">
    <property type="entry name" value="PsdUridine_synth_cat_dom_sf"/>
</dbReference>
<keyword evidence="9" id="KW-1185">Reference proteome</keyword>
<evidence type="ECO:0000313" key="9">
    <source>
        <dbReference type="Proteomes" id="UP000477680"/>
    </source>
</evidence>
<dbReference type="PROSITE" id="PS50889">
    <property type="entry name" value="S4"/>
    <property type="match status" value="1"/>
</dbReference>
<keyword evidence="2 5" id="KW-0694">RNA-binding</keyword>
<feature type="active site" evidence="4">
    <location>
        <position position="148"/>
    </location>
</feature>
<dbReference type="Pfam" id="PF00849">
    <property type="entry name" value="PseudoU_synth_2"/>
    <property type="match status" value="1"/>
</dbReference>
<dbReference type="Gene3D" id="3.10.290.10">
    <property type="entry name" value="RNA-binding S4 domain"/>
    <property type="match status" value="1"/>
</dbReference>
<proteinExistence type="inferred from homology"/>
<dbReference type="CDD" id="cd02869">
    <property type="entry name" value="PseudoU_synth_RluA_like"/>
    <property type="match status" value="1"/>
</dbReference>
<dbReference type="NCBIfam" id="TIGR00005">
    <property type="entry name" value="rluA_subfam"/>
    <property type="match status" value="1"/>
</dbReference>
<evidence type="ECO:0000256" key="3">
    <source>
        <dbReference type="ARBA" id="ARBA00023235"/>
    </source>
</evidence>
<evidence type="ECO:0000313" key="8">
    <source>
        <dbReference type="EMBL" id="QIB67409.1"/>
    </source>
</evidence>
<comment type="catalytic activity">
    <reaction evidence="6">
        <text>a uridine in RNA = a pseudouridine in RNA</text>
        <dbReference type="Rhea" id="RHEA:48348"/>
        <dbReference type="Rhea" id="RHEA-COMP:12068"/>
        <dbReference type="Rhea" id="RHEA-COMP:12069"/>
        <dbReference type="ChEBI" id="CHEBI:65314"/>
        <dbReference type="ChEBI" id="CHEBI:65315"/>
    </reaction>
</comment>
<evidence type="ECO:0000256" key="5">
    <source>
        <dbReference type="PROSITE-ProRule" id="PRU00182"/>
    </source>
</evidence>
<dbReference type="PANTHER" id="PTHR21600:SF92">
    <property type="entry name" value="RIBOSOMAL LARGE SUBUNIT PSEUDOURIDINE SYNTHASE C"/>
    <property type="match status" value="1"/>
</dbReference>
<sequence length="318" mass="35495">MSDDSPPGQAGAVRQLQIDADAAGQRLDNYLLRILKGVPKTRIYRGLRKGEFRINRGRTRADYRLLEGDILRIPPLHQPAANAPPVIPGFWAGQIQDRIVHEDDGLLVINKPSGLAVHGGSGLNFGLIECLRQLRPADRYLELVHRLDRDTSGLILVARKPAVLRELHRQLRGEGVDKRYVALVAGRWPRERRVVEAPLQKNIVQSGERMVRVAREGKAAVTRFRVLEQFTGATLVEARPVTGRTHQIRVHSQFAGHPILGDDKYNDAASVARARELGLGRLFLHAQSLRFTLPGKAPLLLQAALDNDLEFILNSIRK</sequence>
<evidence type="ECO:0000256" key="1">
    <source>
        <dbReference type="ARBA" id="ARBA00010876"/>
    </source>
</evidence>
<dbReference type="EMBL" id="CP048711">
    <property type="protein sequence ID" value="QIB67409.1"/>
    <property type="molecule type" value="Genomic_DNA"/>
</dbReference>
<dbReference type="Proteomes" id="UP000477680">
    <property type="component" value="Chromosome"/>
</dbReference>
<gene>
    <name evidence="8" type="primary">rluC</name>
    <name evidence="8" type="ORF">G3T16_20465</name>
</gene>
<protein>
    <recommendedName>
        <fullName evidence="6">Pseudouridine synthase</fullName>
        <ecNumber evidence="6">5.4.99.-</ecNumber>
    </recommendedName>
</protein>
<dbReference type="InterPro" id="IPR036986">
    <property type="entry name" value="S4_RNA-bd_sf"/>
</dbReference>
<comment type="similarity">
    <text evidence="1 6">Belongs to the pseudouridine synthase RluA family.</text>
</comment>
<dbReference type="InterPro" id="IPR006224">
    <property type="entry name" value="PsdUridine_synth_RluA-like_CS"/>
</dbReference>
<dbReference type="InterPro" id="IPR050188">
    <property type="entry name" value="RluA_PseudoU_synthase"/>
</dbReference>
<accession>A0A6C0U7T1</accession>
<dbReference type="RefSeq" id="WP_163496836.1">
    <property type="nucleotide sequence ID" value="NZ_CP048711.1"/>
</dbReference>
<dbReference type="Gene3D" id="3.30.2350.10">
    <property type="entry name" value="Pseudouridine synthase"/>
    <property type="match status" value="1"/>
</dbReference>
<dbReference type="KEGG" id="kim:G3T16_20465"/>
<feature type="domain" description="Pseudouridine synthase RsuA/RluA-like" evidence="7">
    <location>
        <begin position="106"/>
        <end position="252"/>
    </location>
</feature>
<dbReference type="GO" id="GO:0000455">
    <property type="term" value="P:enzyme-directed rRNA pseudouridine synthesis"/>
    <property type="evidence" value="ECO:0007669"/>
    <property type="project" value="TreeGrafter"/>
</dbReference>
<dbReference type="SUPFAM" id="SSF55120">
    <property type="entry name" value="Pseudouridine synthase"/>
    <property type="match status" value="1"/>
</dbReference>
<dbReference type="EC" id="5.4.99.-" evidence="6"/>
<evidence type="ECO:0000256" key="2">
    <source>
        <dbReference type="ARBA" id="ARBA00022884"/>
    </source>
</evidence>
<evidence type="ECO:0000259" key="7">
    <source>
        <dbReference type="Pfam" id="PF00849"/>
    </source>
</evidence>
<keyword evidence="3 6" id="KW-0413">Isomerase</keyword>